<dbReference type="InterPro" id="IPR045518">
    <property type="entry name" value="2EXR"/>
</dbReference>
<accession>A0A8H7TJL6</accession>
<evidence type="ECO:0000313" key="3">
    <source>
        <dbReference type="EMBL" id="KAG4420380.1"/>
    </source>
</evidence>
<dbReference type="OrthoDB" id="3511804at2759"/>
<dbReference type="AlphaFoldDB" id="A0A8H7TJL6"/>
<evidence type="ECO:0000313" key="4">
    <source>
        <dbReference type="Proteomes" id="UP000664132"/>
    </source>
</evidence>
<keyword evidence="1" id="KW-0175">Coiled coil</keyword>
<dbReference type="PANTHER" id="PTHR35910">
    <property type="entry name" value="2EXR DOMAIN-CONTAINING PROTEIN"/>
    <property type="match status" value="1"/>
</dbReference>
<organism evidence="3 4">
    <name type="scientific">Cadophora malorum</name>
    <dbReference type="NCBI Taxonomy" id="108018"/>
    <lineage>
        <taxon>Eukaryota</taxon>
        <taxon>Fungi</taxon>
        <taxon>Dikarya</taxon>
        <taxon>Ascomycota</taxon>
        <taxon>Pezizomycotina</taxon>
        <taxon>Leotiomycetes</taxon>
        <taxon>Helotiales</taxon>
        <taxon>Ploettnerulaceae</taxon>
        <taxon>Cadophora</taxon>
    </lineage>
</organism>
<evidence type="ECO:0000259" key="2">
    <source>
        <dbReference type="Pfam" id="PF20150"/>
    </source>
</evidence>
<dbReference type="EMBL" id="JAFJYH010000085">
    <property type="protein sequence ID" value="KAG4420380.1"/>
    <property type="molecule type" value="Genomic_DNA"/>
</dbReference>
<dbReference type="PANTHER" id="PTHR35910:SF6">
    <property type="entry name" value="2EXR DOMAIN-CONTAINING PROTEIN"/>
    <property type="match status" value="1"/>
</dbReference>
<feature type="coiled-coil region" evidence="1">
    <location>
        <begin position="8"/>
        <end position="35"/>
    </location>
</feature>
<dbReference type="Pfam" id="PF20150">
    <property type="entry name" value="2EXR"/>
    <property type="match status" value="1"/>
</dbReference>
<reference evidence="3" key="1">
    <citation type="submission" date="2021-02" db="EMBL/GenBank/DDBJ databases">
        <title>Genome sequence Cadophora malorum strain M34.</title>
        <authorList>
            <person name="Stefanovic E."/>
            <person name="Vu D."/>
            <person name="Scully C."/>
            <person name="Dijksterhuis J."/>
            <person name="Roader J."/>
            <person name="Houbraken J."/>
        </authorList>
    </citation>
    <scope>NUCLEOTIDE SEQUENCE</scope>
    <source>
        <strain evidence="3">M34</strain>
    </source>
</reference>
<feature type="domain" description="2EXR" evidence="2">
    <location>
        <begin position="114"/>
        <end position="215"/>
    </location>
</feature>
<sequence length="369" mass="42426">MADDGEWILSALKECEELQAKSAETEAKLAELVNGRAQTLHDDAIAKLKSISDAFDRLTSPELLQKHLAAASIMTKEQREPLMKYFRGILQTRKRFRHPTSAKDGVNPPVEAGFILFPNLPVEMRRLIWSQSLPGARIFENVQGCVNSLVRVNDAKAAQCSVVNIALSCKQAYICVLERYEKVQLRYLDYWPPFSSFSKDHGQQFYYVDWENDIFYEPRGNLDSFFSPSRRHLNGDNHTDLMKVKNVALQIPSVSQAEYIDDFLSDNMPKIKRIIYVADCERRLEAPRIDLEERAGDWYPSRLGDPGFPDEEQMPLVRTSIVDDLDHPYRVIMEEEIGNMAAFFRTGDVQEAYKGIYVCMEIWRRAAKD</sequence>
<evidence type="ECO:0000256" key="1">
    <source>
        <dbReference type="SAM" id="Coils"/>
    </source>
</evidence>
<proteinExistence type="predicted"/>
<dbReference type="Proteomes" id="UP000664132">
    <property type="component" value="Unassembled WGS sequence"/>
</dbReference>
<keyword evidence="4" id="KW-1185">Reference proteome</keyword>
<name>A0A8H7TJL6_9HELO</name>
<comment type="caution">
    <text evidence="3">The sequence shown here is derived from an EMBL/GenBank/DDBJ whole genome shotgun (WGS) entry which is preliminary data.</text>
</comment>
<protein>
    <recommendedName>
        <fullName evidence="2">2EXR domain-containing protein</fullName>
    </recommendedName>
</protein>
<gene>
    <name evidence="3" type="ORF">IFR04_006492</name>
</gene>